<keyword evidence="2" id="KW-1185">Reference proteome</keyword>
<dbReference type="EMBL" id="CR954253">
    <property type="protein sequence ID" value="CAI98868.1"/>
    <property type="molecule type" value="Genomic_DNA"/>
</dbReference>
<dbReference type="KEGG" id="ldb:Ldb2144"/>
<accession>Q1G854</accession>
<evidence type="ECO:0000313" key="1">
    <source>
        <dbReference type="EMBL" id="CAI98868.1"/>
    </source>
</evidence>
<gene>
    <name evidence="1" type="ordered locus">Ldb2144</name>
</gene>
<proteinExistence type="predicted"/>
<protein>
    <submittedName>
        <fullName evidence="1">Uncharacterized protein</fullName>
    </submittedName>
</protein>
<evidence type="ECO:0000313" key="2">
    <source>
        <dbReference type="Proteomes" id="UP000001259"/>
    </source>
</evidence>
<reference evidence="1 2" key="1">
    <citation type="journal article" date="2006" name="Proc. Natl. Acad. Sci. U.S.A.">
        <title>The complete genome sequence of Lactobacillus bulgaricus reveals extensive and ongoing reductive evolution.</title>
        <authorList>
            <person name="van de Guchte M."/>
            <person name="Penaud S."/>
            <person name="Grimaldi C."/>
            <person name="Barbe V."/>
            <person name="Bryson K."/>
            <person name="Nicolas P."/>
            <person name="Robert C."/>
            <person name="Oztas S."/>
            <person name="Mangenot S."/>
            <person name="Couloux A."/>
            <person name="Loux V."/>
            <person name="Dervyn R."/>
            <person name="Bossy R."/>
            <person name="Bolotin A."/>
            <person name="Batto J.-M."/>
            <person name="Walunas T."/>
            <person name="Gibrat J.-F."/>
            <person name="Bessieres P."/>
            <person name="Weissenbach J."/>
            <person name="Ehrlich S.D."/>
            <person name="Maguin E."/>
        </authorList>
    </citation>
    <scope>NUCLEOTIDE SEQUENCE [LARGE SCALE GENOMIC DNA]</scope>
    <source>
        <strain evidence="2">ATCC 11842 / DSM 20081 / BCRC 10696 / JCM 1002 / NBRC 13953 / NCIMB 11778 / NCTC 12712 / WDCM 00102 / Lb 14</strain>
    </source>
</reference>
<sequence length="16" mass="1863">MTKVKFNLDDELAILL</sequence>
<dbReference type="AlphaFoldDB" id="Q1G854"/>
<dbReference type="Proteomes" id="UP000001259">
    <property type="component" value="Chromosome"/>
</dbReference>
<organism evidence="1 2">
    <name type="scientific">Lactobacillus delbrueckii subsp. bulgaricus (strain ATCC 11842 / DSM 20081 / BCRC 10696 / JCM 1002 / NBRC 13953 / NCIMB 11778 / NCTC 12712 / WDCM 00102 / Lb 14)</name>
    <dbReference type="NCBI Taxonomy" id="390333"/>
    <lineage>
        <taxon>Bacteria</taxon>
        <taxon>Bacillati</taxon>
        <taxon>Bacillota</taxon>
        <taxon>Bacilli</taxon>
        <taxon>Lactobacillales</taxon>
        <taxon>Lactobacillaceae</taxon>
        <taxon>Lactobacillus</taxon>
    </lineage>
</organism>
<dbReference type="HOGENOM" id="CLU_3433038_0_0_9"/>
<name>Q1G854_LACDA</name>